<evidence type="ECO:0000313" key="3">
    <source>
        <dbReference type="Proteomes" id="UP001056384"/>
    </source>
</evidence>
<organism evidence="2 3">
    <name type="scientific">Septoria linicola</name>
    <dbReference type="NCBI Taxonomy" id="215465"/>
    <lineage>
        <taxon>Eukaryota</taxon>
        <taxon>Fungi</taxon>
        <taxon>Dikarya</taxon>
        <taxon>Ascomycota</taxon>
        <taxon>Pezizomycotina</taxon>
        <taxon>Dothideomycetes</taxon>
        <taxon>Dothideomycetidae</taxon>
        <taxon>Mycosphaerellales</taxon>
        <taxon>Mycosphaerellaceae</taxon>
        <taxon>Septoria</taxon>
    </lineage>
</organism>
<dbReference type="Proteomes" id="UP001056384">
    <property type="component" value="Chromosome 10"/>
</dbReference>
<evidence type="ECO:0008006" key="4">
    <source>
        <dbReference type="Google" id="ProtNLM"/>
    </source>
</evidence>
<sequence>MQLFALIAALVAFATAQELAGYPSCTKTHTPTSYTCCGDIAAVTATSYTNCGGCALKTEANFPACRCATPPVTVATLTSTRTACAPTTTQSIKTIKKPDKCTKTITTVKPGCGDCGHVFATTKTARIDCGGCALKTKTITGEAGICMCPTETATTVTACKKSGY</sequence>
<dbReference type="EMBL" id="CP099427">
    <property type="protein sequence ID" value="USW57929.1"/>
    <property type="molecule type" value="Genomic_DNA"/>
</dbReference>
<keyword evidence="3" id="KW-1185">Reference proteome</keyword>
<evidence type="ECO:0000313" key="2">
    <source>
        <dbReference type="EMBL" id="USW57929.1"/>
    </source>
</evidence>
<evidence type="ECO:0000256" key="1">
    <source>
        <dbReference type="SAM" id="SignalP"/>
    </source>
</evidence>
<dbReference type="AlphaFoldDB" id="A0A9Q9EPQ2"/>
<feature type="chain" id="PRO_5040233058" description="Variant-specific surface protein" evidence="1">
    <location>
        <begin position="17"/>
        <end position="164"/>
    </location>
</feature>
<protein>
    <recommendedName>
        <fullName evidence="4">Variant-specific surface protein</fullName>
    </recommendedName>
</protein>
<accession>A0A9Q9EPQ2</accession>
<name>A0A9Q9EPQ2_9PEZI</name>
<feature type="signal peptide" evidence="1">
    <location>
        <begin position="1"/>
        <end position="16"/>
    </location>
</feature>
<proteinExistence type="predicted"/>
<reference evidence="2" key="1">
    <citation type="submission" date="2022-06" db="EMBL/GenBank/DDBJ databases">
        <title>Complete genome sequences of two strains of the flax pathogen Septoria linicola.</title>
        <authorList>
            <person name="Lapalu N."/>
            <person name="Simon A."/>
            <person name="Demenou B."/>
            <person name="Paumier D."/>
            <person name="Guillot M.-P."/>
            <person name="Gout L."/>
            <person name="Valade R."/>
        </authorList>
    </citation>
    <scope>NUCLEOTIDE SEQUENCE</scope>
    <source>
        <strain evidence="2">SE15195</strain>
    </source>
</reference>
<keyword evidence="1" id="KW-0732">Signal</keyword>
<gene>
    <name evidence="2" type="ORF">Slin15195_G112480</name>
</gene>